<comment type="similarity">
    <text evidence="2 10">Belongs to the beta sliding clamp family.</text>
</comment>
<dbReference type="SMART" id="SM00480">
    <property type="entry name" value="POL3Bc"/>
    <property type="match status" value="1"/>
</dbReference>
<protein>
    <recommendedName>
        <fullName evidence="3 10">Beta sliding clamp</fullName>
    </recommendedName>
</protein>
<dbReference type="PIRSF" id="PIRSF000804">
    <property type="entry name" value="DNA_pol_III_b"/>
    <property type="match status" value="1"/>
</dbReference>
<keyword evidence="7 10" id="KW-0235">DNA replication</keyword>
<dbReference type="EMBL" id="CP124755">
    <property type="protein sequence ID" value="WGZ90873.1"/>
    <property type="molecule type" value="Genomic_DNA"/>
</dbReference>
<evidence type="ECO:0000256" key="6">
    <source>
        <dbReference type="ARBA" id="ARBA00022695"/>
    </source>
</evidence>
<dbReference type="GO" id="GO:0005737">
    <property type="term" value="C:cytoplasm"/>
    <property type="evidence" value="ECO:0007669"/>
    <property type="project" value="UniProtKB-SubCell"/>
</dbReference>
<evidence type="ECO:0000259" key="13">
    <source>
        <dbReference type="Pfam" id="PF02768"/>
    </source>
</evidence>
<evidence type="ECO:0000256" key="10">
    <source>
        <dbReference type="PIRNR" id="PIRNR000804"/>
    </source>
</evidence>
<dbReference type="GO" id="GO:0009360">
    <property type="term" value="C:DNA polymerase III complex"/>
    <property type="evidence" value="ECO:0007669"/>
    <property type="project" value="InterPro"/>
</dbReference>
<comment type="subcellular location">
    <subcellularLocation>
        <location evidence="1 10">Cytoplasm</location>
    </subcellularLocation>
</comment>
<dbReference type="Pfam" id="PF00712">
    <property type="entry name" value="DNA_pol3_beta"/>
    <property type="match status" value="1"/>
</dbReference>
<dbReference type="GO" id="GO:0006271">
    <property type="term" value="P:DNA strand elongation involved in DNA replication"/>
    <property type="evidence" value="ECO:0007669"/>
    <property type="project" value="TreeGrafter"/>
</dbReference>
<gene>
    <name evidence="14" type="primary">dnaN</name>
    <name evidence="14" type="ORF">QJT80_00040</name>
</gene>
<evidence type="ECO:0000256" key="4">
    <source>
        <dbReference type="ARBA" id="ARBA00022490"/>
    </source>
</evidence>
<evidence type="ECO:0000256" key="1">
    <source>
        <dbReference type="ARBA" id="ARBA00004496"/>
    </source>
</evidence>
<evidence type="ECO:0000259" key="11">
    <source>
        <dbReference type="Pfam" id="PF00712"/>
    </source>
</evidence>
<dbReference type="GO" id="GO:0003887">
    <property type="term" value="F:DNA-directed DNA polymerase activity"/>
    <property type="evidence" value="ECO:0007669"/>
    <property type="project" value="UniProtKB-UniRule"/>
</dbReference>
<evidence type="ECO:0000256" key="8">
    <source>
        <dbReference type="ARBA" id="ARBA00022932"/>
    </source>
</evidence>
<dbReference type="CDD" id="cd00140">
    <property type="entry name" value="beta_clamp"/>
    <property type="match status" value="1"/>
</dbReference>
<dbReference type="Pfam" id="PF02768">
    <property type="entry name" value="DNA_pol3_beta_3"/>
    <property type="match status" value="1"/>
</dbReference>
<proteinExistence type="inferred from homology"/>
<dbReference type="InterPro" id="IPR022635">
    <property type="entry name" value="DNA_polIII_beta_C"/>
</dbReference>
<dbReference type="PANTHER" id="PTHR30478:SF0">
    <property type="entry name" value="BETA SLIDING CLAMP"/>
    <property type="match status" value="1"/>
</dbReference>
<dbReference type="InterPro" id="IPR022637">
    <property type="entry name" value="DNA_polIII_beta_cen"/>
</dbReference>
<evidence type="ECO:0000256" key="3">
    <source>
        <dbReference type="ARBA" id="ARBA00021035"/>
    </source>
</evidence>
<feature type="domain" description="DNA polymerase III beta sliding clamp central" evidence="12">
    <location>
        <begin position="129"/>
        <end position="246"/>
    </location>
</feature>
<name>A0AA95KKE1_9GAMM</name>
<dbReference type="InterPro" id="IPR022634">
    <property type="entry name" value="DNA_polIII_beta_N"/>
</dbReference>
<dbReference type="KEGG" id="tdu:QJT80_00040"/>
<comment type="subunit">
    <text evidence="10">Forms a ring-shaped head-to-tail homodimer around DNA.</text>
</comment>
<dbReference type="NCBIfam" id="TIGR00663">
    <property type="entry name" value="dnan"/>
    <property type="match status" value="1"/>
</dbReference>
<dbReference type="Gene3D" id="3.70.10.10">
    <property type="match status" value="1"/>
</dbReference>
<reference evidence="14" key="2">
    <citation type="submission" date="2023-04" db="EMBL/GenBank/DDBJ databases">
        <authorList>
            <person name="Beletskiy A.V."/>
            <person name="Mardanov A.V."/>
            <person name="Ravin N.V."/>
        </authorList>
    </citation>
    <scope>NUCLEOTIDE SEQUENCE</scope>
    <source>
        <strain evidence="14">GKL-01</strain>
    </source>
</reference>
<evidence type="ECO:0000259" key="12">
    <source>
        <dbReference type="Pfam" id="PF02767"/>
    </source>
</evidence>
<sequence>MKLVQTREALLEVLQATLGAVEKRHTAPILENVLLRIQQGQTYWRGTDLELEIAMQLPSLDSTDGLITLPARKLADICKSLANESLVHIESMNEQRARVTSGRSRFELATLPATDFPELEDIGDLHSFELPENVFKRLLDRAAYAMANQDVRYYLNGMLLEINNAGVRTVSTDGHRLAMCFYNETMTDITQTYQFIIPRKGVMELSKLLRNDCQMPLQIQASQNHLRVQLDNLRFTTKLIDGRYPDYRAAVPQSGQIQVDVDRKTFKEILTRVAILSNEKFRGVRLTLVDNLLQVQAHNPEQEVAMDELDIHYSGKEFTIAFNVNYLLDAVNNLQGDTLRLHCNAPESSVLLTDPEDDTIRSVIMPIRL</sequence>
<dbReference type="InterPro" id="IPR001001">
    <property type="entry name" value="DNA_polIII_beta"/>
</dbReference>
<organism evidence="14">
    <name type="scientific">Candidatus Thiocaldithrix dubininis</name>
    <dbReference type="NCBI Taxonomy" id="3080823"/>
    <lineage>
        <taxon>Bacteria</taxon>
        <taxon>Pseudomonadati</taxon>
        <taxon>Pseudomonadota</taxon>
        <taxon>Gammaproteobacteria</taxon>
        <taxon>Thiotrichales</taxon>
        <taxon>Thiotrichaceae</taxon>
        <taxon>Candidatus Thiocaldithrix</taxon>
    </lineage>
</organism>
<keyword evidence="6 10" id="KW-0548">Nucleotidyltransferase</keyword>
<dbReference type="AlphaFoldDB" id="A0AA95KKE1"/>
<dbReference type="PANTHER" id="PTHR30478">
    <property type="entry name" value="DNA POLYMERASE III SUBUNIT BETA"/>
    <property type="match status" value="1"/>
</dbReference>
<dbReference type="SUPFAM" id="SSF55979">
    <property type="entry name" value="DNA clamp"/>
    <property type="match status" value="3"/>
</dbReference>
<dbReference type="GO" id="GO:0003677">
    <property type="term" value="F:DNA binding"/>
    <property type="evidence" value="ECO:0007669"/>
    <property type="project" value="UniProtKB-UniRule"/>
</dbReference>
<keyword evidence="5 10" id="KW-0808">Transferase</keyword>
<accession>A0AA95KKE1</accession>
<dbReference type="Proteomes" id="UP001300672">
    <property type="component" value="Chromosome"/>
</dbReference>
<dbReference type="Pfam" id="PF02767">
    <property type="entry name" value="DNA_pol3_beta_2"/>
    <property type="match status" value="1"/>
</dbReference>
<keyword evidence="9" id="KW-0238">DNA-binding</keyword>
<evidence type="ECO:0000256" key="5">
    <source>
        <dbReference type="ARBA" id="ARBA00022679"/>
    </source>
</evidence>
<comment type="function">
    <text evidence="10">Confers DNA tethering and processivity to DNA polymerases and other proteins. Acts as a clamp, forming a ring around DNA (a reaction catalyzed by the clamp-loading complex) which diffuses in an ATP-independent manner freely and bidirectionally along dsDNA. Initially characterized for its ability to contact the catalytic subunit of DNA polymerase III (Pol III), a complex, multichain enzyme responsible for most of the replicative synthesis in bacteria; Pol III exhibits 3'-5' exonuclease proofreading activity. The beta chain is required for initiation of replication as well as for processivity of DNA replication.</text>
</comment>
<evidence type="ECO:0000256" key="9">
    <source>
        <dbReference type="ARBA" id="ARBA00023125"/>
    </source>
</evidence>
<dbReference type="Gene3D" id="3.10.150.10">
    <property type="entry name" value="DNA Polymerase III, subunit A, domain 2"/>
    <property type="match status" value="1"/>
</dbReference>
<keyword evidence="8 10" id="KW-0239">DNA-directed DNA polymerase</keyword>
<dbReference type="InterPro" id="IPR046938">
    <property type="entry name" value="DNA_clamp_sf"/>
</dbReference>
<feature type="domain" description="DNA polymerase III beta sliding clamp N-terminal" evidence="11">
    <location>
        <begin position="1"/>
        <end position="119"/>
    </location>
</feature>
<evidence type="ECO:0000256" key="2">
    <source>
        <dbReference type="ARBA" id="ARBA00010752"/>
    </source>
</evidence>
<dbReference type="GO" id="GO:0008408">
    <property type="term" value="F:3'-5' exonuclease activity"/>
    <property type="evidence" value="ECO:0007669"/>
    <property type="project" value="InterPro"/>
</dbReference>
<evidence type="ECO:0000313" key="14">
    <source>
        <dbReference type="EMBL" id="WGZ90873.1"/>
    </source>
</evidence>
<evidence type="ECO:0000256" key="7">
    <source>
        <dbReference type="ARBA" id="ARBA00022705"/>
    </source>
</evidence>
<feature type="domain" description="DNA polymerase III beta sliding clamp C-terminal" evidence="13">
    <location>
        <begin position="250"/>
        <end position="368"/>
    </location>
</feature>
<reference evidence="14" key="1">
    <citation type="journal article" date="2023" name="Int. J. Mol. Sci.">
        <title>Metagenomics Revealed a New Genus 'Candidatus Thiocaldithrix dubininis' gen. nov., sp. nov. and a New Species 'Candidatus Thiothrix putei' sp. nov. in the Family Thiotrichaceae, Some Members of Which Have Traits of Both Na+- and H+-Motive Energetics.</title>
        <authorList>
            <person name="Ravin N.V."/>
            <person name="Muntyan M.S."/>
            <person name="Smolyakov D.D."/>
            <person name="Rudenko T.S."/>
            <person name="Beletsky A.V."/>
            <person name="Mardanov A.V."/>
            <person name="Grabovich M.Y."/>
        </authorList>
    </citation>
    <scope>NUCLEOTIDE SEQUENCE</scope>
    <source>
        <strain evidence="14">GKL-01</strain>
    </source>
</reference>
<keyword evidence="4 10" id="KW-0963">Cytoplasm</keyword>